<keyword evidence="1" id="KW-0547">Nucleotide-binding</keyword>
<keyword evidence="1" id="KW-0378">Hydrolase</keyword>
<dbReference type="AlphaFoldDB" id="A0AAV4K0E3"/>
<evidence type="ECO:0000313" key="1">
    <source>
        <dbReference type="EMBL" id="GFS27440.1"/>
    </source>
</evidence>
<dbReference type="Proteomes" id="UP000762676">
    <property type="component" value="Unassembled WGS sequence"/>
</dbReference>
<dbReference type="Gene3D" id="3.40.50.300">
    <property type="entry name" value="P-loop containing nucleotide triphosphate hydrolases"/>
    <property type="match status" value="1"/>
</dbReference>
<dbReference type="PANTHER" id="PTHR23274">
    <property type="entry name" value="DNA HELICASE-RELATED"/>
    <property type="match status" value="1"/>
</dbReference>
<keyword evidence="1" id="KW-0347">Helicase</keyword>
<reference evidence="1 2" key="1">
    <citation type="journal article" date="2021" name="Elife">
        <title>Chloroplast acquisition without the gene transfer in kleptoplastic sea slugs, Plakobranchus ocellatus.</title>
        <authorList>
            <person name="Maeda T."/>
            <person name="Takahashi S."/>
            <person name="Yoshida T."/>
            <person name="Shimamura S."/>
            <person name="Takaki Y."/>
            <person name="Nagai Y."/>
            <person name="Toyoda A."/>
            <person name="Suzuki Y."/>
            <person name="Arimoto A."/>
            <person name="Ishii H."/>
            <person name="Satoh N."/>
            <person name="Nishiyama T."/>
            <person name="Hasebe M."/>
            <person name="Maruyama T."/>
            <person name="Minagawa J."/>
            <person name="Obokata J."/>
            <person name="Shigenobu S."/>
        </authorList>
    </citation>
    <scope>NUCLEOTIDE SEQUENCE [LARGE SCALE GENOMIC DNA]</scope>
</reference>
<keyword evidence="1" id="KW-0067">ATP-binding</keyword>
<dbReference type="GO" id="GO:0006260">
    <property type="term" value="P:DNA replication"/>
    <property type="evidence" value="ECO:0007669"/>
    <property type="project" value="TreeGrafter"/>
</dbReference>
<accession>A0AAV4K0E3</accession>
<keyword evidence="2" id="KW-1185">Reference proteome</keyword>
<proteinExistence type="predicted"/>
<dbReference type="InterPro" id="IPR027417">
    <property type="entry name" value="P-loop_NTPase"/>
</dbReference>
<protein>
    <submittedName>
        <fullName evidence="1">ATP-dependent dna helicase pif6-like protein</fullName>
    </submittedName>
</protein>
<dbReference type="SUPFAM" id="SSF52540">
    <property type="entry name" value="P-loop containing nucleoside triphosphate hydrolases"/>
    <property type="match status" value="1"/>
</dbReference>
<organism evidence="1 2">
    <name type="scientific">Elysia marginata</name>
    <dbReference type="NCBI Taxonomy" id="1093978"/>
    <lineage>
        <taxon>Eukaryota</taxon>
        <taxon>Metazoa</taxon>
        <taxon>Spiralia</taxon>
        <taxon>Lophotrochozoa</taxon>
        <taxon>Mollusca</taxon>
        <taxon>Gastropoda</taxon>
        <taxon>Heterobranchia</taxon>
        <taxon>Euthyneura</taxon>
        <taxon>Panpulmonata</taxon>
        <taxon>Sacoglossa</taxon>
        <taxon>Placobranchoidea</taxon>
        <taxon>Plakobranchidae</taxon>
        <taxon>Elysia</taxon>
    </lineage>
</organism>
<dbReference type="GO" id="GO:0005657">
    <property type="term" value="C:replication fork"/>
    <property type="evidence" value="ECO:0007669"/>
    <property type="project" value="TreeGrafter"/>
</dbReference>
<dbReference type="PANTHER" id="PTHR23274:SF51">
    <property type="entry name" value="OS03G0423850 PROTEIN"/>
    <property type="match status" value="1"/>
</dbReference>
<name>A0AAV4K0E3_9GAST</name>
<dbReference type="EMBL" id="BMAT01010515">
    <property type="protein sequence ID" value="GFS27440.1"/>
    <property type="molecule type" value="Genomic_DNA"/>
</dbReference>
<sequence length="139" mass="15904">MPVMLMRSLKPPELRNGTRYVVVNCSPMVAEVEIAVGAHKGKRHFIPRIPLEPTDTQLPFKFQWRQLPLRPCFAMTMNKAQGQILKCVRLDLRQHVFTHVMLYVALTRTGSKDNIHFIAPNGTTRNVVYTDVLYISSQA</sequence>
<dbReference type="GO" id="GO:0004386">
    <property type="term" value="F:helicase activity"/>
    <property type="evidence" value="ECO:0007669"/>
    <property type="project" value="UniProtKB-KW"/>
</dbReference>
<evidence type="ECO:0000313" key="2">
    <source>
        <dbReference type="Proteomes" id="UP000762676"/>
    </source>
</evidence>
<gene>
    <name evidence="1" type="ORF">ElyMa_005269500</name>
</gene>
<comment type="caution">
    <text evidence="1">The sequence shown here is derived from an EMBL/GenBank/DDBJ whole genome shotgun (WGS) entry which is preliminary data.</text>
</comment>